<comment type="catalytic activity">
    <reaction evidence="13 14">
        <text>a 5'-end ribonucleotide-tRNA(His) + GTP + ATP + H2O = a 5'-end phospho-guanosine-ribonucleotide-tRNA(His) + AMP + 2 diphosphate + H(+)</text>
        <dbReference type="Rhea" id="RHEA:54564"/>
        <dbReference type="Rhea" id="RHEA-COMP:14193"/>
        <dbReference type="Rhea" id="RHEA-COMP:14917"/>
        <dbReference type="ChEBI" id="CHEBI:15377"/>
        <dbReference type="ChEBI" id="CHEBI:15378"/>
        <dbReference type="ChEBI" id="CHEBI:30616"/>
        <dbReference type="ChEBI" id="CHEBI:33019"/>
        <dbReference type="ChEBI" id="CHEBI:37565"/>
        <dbReference type="ChEBI" id="CHEBI:138282"/>
        <dbReference type="ChEBI" id="CHEBI:141847"/>
        <dbReference type="ChEBI" id="CHEBI:456215"/>
        <dbReference type="EC" id="2.7.7.79"/>
    </reaction>
</comment>
<dbReference type="GO" id="GO:0008193">
    <property type="term" value="F:tRNA guanylyltransferase activity"/>
    <property type="evidence" value="ECO:0007669"/>
    <property type="project" value="UniProtKB-UniRule"/>
</dbReference>
<dbReference type="Gene3D" id="3.30.70.3000">
    <property type="match status" value="1"/>
</dbReference>
<comment type="similarity">
    <text evidence="2 14">Belongs to the tRNA(His) guanylyltransferase family.</text>
</comment>
<evidence type="ECO:0000256" key="11">
    <source>
        <dbReference type="ARBA" id="ARBA00023134"/>
    </source>
</evidence>
<evidence type="ECO:0000256" key="1">
    <source>
        <dbReference type="ARBA" id="ARBA00002939"/>
    </source>
</evidence>
<dbReference type="InterPro" id="IPR025845">
    <property type="entry name" value="Thg1_C_dom"/>
</dbReference>
<evidence type="ECO:0000256" key="5">
    <source>
        <dbReference type="ARBA" id="ARBA00022679"/>
    </source>
</evidence>
<evidence type="ECO:0000256" key="16">
    <source>
        <dbReference type="PIRSR" id="PIRSR028980-2"/>
    </source>
</evidence>
<dbReference type="Pfam" id="PF14413">
    <property type="entry name" value="Thg1C"/>
    <property type="match status" value="1"/>
</dbReference>
<feature type="domain" description="tRNAHis guanylyltransferase catalytic" evidence="18">
    <location>
        <begin position="4"/>
        <end position="104"/>
    </location>
</feature>
<dbReference type="PIRSF" id="PIRSF028980">
    <property type="entry name" value="tRNAHis_guanylyltransferase"/>
    <property type="match status" value="1"/>
</dbReference>
<evidence type="ECO:0000256" key="17">
    <source>
        <dbReference type="SAM" id="MobiDB-lite"/>
    </source>
</evidence>
<feature type="binding site" evidence="16">
    <location>
        <position position="45"/>
    </location>
    <ligand>
        <name>Mg(2+)</name>
        <dbReference type="ChEBI" id="CHEBI:18420"/>
        <label>1</label>
        <note>catalytic</note>
    </ligand>
</feature>
<keyword evidence="10 14" id="KW-0460">Magnesium</keyword>
<feature type="binding site" evidence="16">
    <location>
        <position position="45"/>
    </location>
    <ligand>
        <name>Mg(2+)</name>
        <dbReference type="ChEBI" id="CHEBI:18420"/>
        <label>2</label>
        <note>catalytic</note>
    </ligand>
</feature>
<dbReference type="PANTHER" id="PTHR12729:SF6">
    <property type="entry name" value="TRNA(HIS) GUANYLYLTRANSFERASE-RELATED"/>
    <property type="match status" value="1"/>
</dbReference>
<dbReference type="EC" id="2.7.7.79" evidence="3 14"/>
<proteinExistence type="inferred from homology"/>
<feature type="compositionally biased region" description="Basic and acidic residues" evidence="17">
    <location>
        <begin position="227"/>
        <end position="236"/>
    </location>
</feature>
<accession>A0A4Y9YTB5</accession>
<dbReference type="AlphaFoldDB" id="A0A4Y9YTB5"/>
<dbReference type="OrthoDB" id="62560at2759"/>
<evidence type="ECO:0000256" key="14">
    <source>
        <dbReference type="PIRNR" id="PIRNR028980"/>
    </source>
</evidence>
<dbReference type="FunFam" id="3.30.70.3000:FF:000001">
    <property type="entry name" value="tRNA(His) guanylyltransferase"/>
    <property type="match status" value="1"/>
</dbReference>
<keyword evidence="11 14" id="KW-0342">GTP-binding</keyword>
<evidence type="ECO:0000259" key="18">
    <source>
        <dbReference type="Pfam" id="PF04446"/>
    </source>
</evidence>
<keyword evidence="6 14" id="KW-0819">tRNA processing</keyword>
<feature type="binding site" evidence="15">
    <location>
        <begin position="44"/>
        <end position="45"/>
    </location>
    <ligand>
        <name>GTP</name>
        <dbReference type="ChEBI" id="CHEBI:37565"/>
    </ligand>
</feature>
<organism evidence="20 21">
    <name type="scientific">Dentipellis fragilis</name>
    <dbReference type="NCBI Taxonomy" id="205917"/>
    <lineage>
        <taxon>Eukaryota</taxon>
        <taxon>Fungi</taxon>
        <taxon>Dikarya</taxon>
        <taxon>Basidiomycota</taxon>
        <taxon>Agaricomycotina</taxon>
        <taxon>Agaricomycetes</taxon>
        <taxon>Russulales</taxon>
        <taxon>Hericiaceae</taxon>
        <taxon>Dentipellis</taxon>
    </lineage>
</organism>
<dbReference type="Proteomes" id="UP000298327">
    <property type="component" value="Unassembled WGS sequence"/>
</dbReference>
<keyword evidence="21" id="KW-1185">Reference proteome</keyword>
<dbReference type="InterPro" id="IPR007537">
    <property type="entry name" value="tRNAHis_GuaTrfase_Thg1"/>
</dbReference>
<protein>
    <recommendedName>
        <fullName evidence="4 14">tRNA(His) guanylyltransferase</fullName>
        <ecNumber evidence="3 14">2.7.7.79</ecNumber>
    </recommendedName>
    <alternativeName>
        <fullName evidence="12 14">tRNA-histidine guanylyltransferase</fullName>
    </alternativeName>
</protein>
<dbReference type="GO" id="GO:0005525">
    <property type="term" value="F:GTP binding"/>
    <property type="evidence" value="ECO:0007669"/>
    <property type="project" value="UniProtKB-UniRule"/>
</dbReference>
<keyword evidence="5 14" id="KW-0808">Transferase</keyword>
<feature type="region of interest" description="Disordered" evidence="17">
    <location>
        <begin position="186"/>
        <end position="236"/>
    </location>
</feature>
<evidence type="ECO:0000256" key="8">
    <source>
        <dbReference type="ARBA" id="ARBA00022723"/>
    </source>
</evidence>
<evidence type="ECO:0000256" key="7">
    <source>
        <dbReference type="ARBA" id="ARBA00022695"/>
    </source>
</evidence>
<evidence type="ECO:0000256" key="15">
    <source>
        <dbReference type="PIRSR" id="PIRSR028980-1"/>
    </source>
</evidence>
<dbReference type="GO" id="GO:0006400">
    <property type="term" value="P:tRNA modification"/>
    <property type="evidence" value="ECO:0007669"/>
    <property type="project" value="UniProtKB-UniRule"/>
</dbReference>
<evidence type="ECO:0000256" key="10">
    <source>
        <dbReference type="ARBA" id="ARBA00022842"/>
    </source>
</evidence>
<evidence type="ECO:0000313" key="21">
    <source>
        <dbReference type="Proteomes" id="UP000298327"/>
    </source>
</evidence>
<evidence type="ECO:0000313" key="20">
    <source>
        <dbReference type="EMBL" id="TFY65625.1"/>
    </source>
</evidence>
<evidence type="ECO:0000256" key="2">
    <source>
        <dbReference type="ARBA" id="ARBA00010113"/>
    </source>
</evidence>
<dbReference type="PANTHER" id="PTHR12729">
    <property type="entry name" value="TRNA(HIS) GUANYLYLTRANSFERASE-RELATED"/>
    <property type="match status" value="1"/>
</dbReference>
<evidence type="ECO:0000256" key="4">
    <source>
        <dbReference type="ARBA" id="ARBA00015443"/>
    </source>
</evidence>
<evidence type="ECO:0000256" key="9">
    <source>
        <dbReference type="ARBA" id="ARBA00022741"/>
    </source>
</evidence>
<keyword evidence="9 14" id="KW-0547">Nucleotide-binding</keyword>
<evidence type="ECO:0000256" key="3">
    <source>
        <dbReference type="ARBA" id="ARBA00012511"/>
    </source>
</evidence>
<dbReference type="EMBL" id="SEOQ01000323">
    <property type="protein sequence ID" value="TFY65625.1"/>
    <property type="molecule type" value="Genomic_DNA"/>
</dbReference>
<comment type="caution">
    <text evidence="20">The sequence shown here is derived from an EMBL/GenBank/DDBJ whole genome shotgun (WGS) entry which is preliminary data.</text>
</comment>
<evidence type="ECO:0000256" key="13">
    <source>
        <dbReference type="ARBA" id="ARBA00047281"/>
    </source>
</evidence>
<keyword evidence="7 14" id="KW-0548">Nucleotidyltransferase</keyword>
<evidence type="ECO:0000256" key="6">
    <source>
        <dbReference type="ARBA" id="ARBA00022694"/>
    </source>
</evidence>
<reference evidence="20 21" key="1">
    <citation type="submission" date="2019-02" db="EMBL/GenBank/DDBJ databases">
        <title>Genome sequencing of the rare red list fungi Dentipellis fragilis.</title>
        <authorList>
            <person name="Buettner E."/>
            <person name="Kellner H."/>
        </authorList>
    </citation>
    <scope>NUCLEOTIDE SEQUENCE [LARGE SCALE GENOMIC DNA]</scope>
    <source>
        <strain evidence="20 21">DSM 105465</strain>
    </source>
</reference>
<feature type="compositionally biased region" description="Polar residues" evidence="17">
    <location>
        <begin position="204"/>
        <end position="223"/>
    </location>
</feature>
<feature type="domain" description="Thg1 C-terminal" evidence="19">
    <location>
        <begin position="107"/>
        <end position="252"/>
    </location>
</feature>
<gene>
    <name evidence="20" type="ORF">EVG20_g5461</name>
</gene>
<dbReference type="InterPro" id="IPR038469">
    <property type="entry name" value="tRNAHis_GuaTrfase_Thg1_sf"/>
</dbReference>
<comment type="function">
    <text evidence="1 14">Adds a GMP to the 5'-end of tRNA(His) after transcription and RNase P cleavage.</text>
</comment>
<sequence>MVDSLSDVHEFVKPNDERALKLMDHAARELMNEYTDITLAFGESDEFSFLLRKSTTLYKRRNSKIVTTLTSYFTSSYVLHWPEYFPDKPLRFPPSFDGRLVLYPSEKEVRDYFAWRQADTHINNMYNTVFWALVQQGGQSTKEAHETLRGTVSAQKNEILFTRFNINYNLLPERYRKGSVLIREQTTESSASEVPQVTEAPAASPTTTDSEAQAEPSSSSIAALTTEVRKGKESKKARVRTHVVLQHCDIIGDTFWNERESLLV</sequence>
<name>A0A4Y9YTB5_9AGAM</name>
<dbReference type="GO" id="GO:0000287">
    <property type="term" value="F:magnesium ion binding"/>
    <property type="evidence" value="ECO:0007669"/>
    <property type="project" value="UniProtKB-UniRule"/>
</dbReference>
<dbReference type="STRING" id="205917.A0A4Y9YTB5"/>
<evidence type="ECO:0000259" key="19">
    <source>
        <dbReference type="Pfam" id="PF14413"/>
    </source>
</evidence>
<dbReference type="InterPro" id="IPR024956">
    <property type="entry name" value="tRNAHis_GuaTrfase_cat"/>
</dbReference>
<keyword evidence="8 14" id="KW-0479">Metal-binding</keyword>
<dbReference type="Pfam" id="PF04446">
    <property type="entry name" value="Thg1"/>
    <property type="match status" value="1"/>
</dbReference>
<comment type="cofactor">
    <cofactor evidence="16">
        <name>Mg(2+)</name>
        <dbReference type="ChEBI" id="CHEBI:18420"/>
    </cofactor>
    <text evidence="16">Binds 2 magnesium ions per subunit.</text>
</comment>
<evidence type="ECO:0000256" key="12">
    <source>
        <dbReference type="ARBA" id="ARBA00032480"/>
    </source>
</evidence>